<feature type="region of interest" description="Disordered" evidence="6">
    <location>
        <begin position="560"/>
        <end position="634"/>
    </location>
</feature>
<keyword evidence="3 7" id="KW-0812">Transmembrane</keyword>
<feature type="domain" description="Transmembrane protein family 132 fourth" evidence="9">
    <location>
        <begin position="176"/>
        <end position="273"/>
    </location>
</feature>
<dbReference type="InterPro" id="IPR055423">
    <property type="entry name" value="Ig_TMEM132_5th"/>
</dbReference>
<name>A0A6P8FT41_CLUHA</name>
<reference evidence="14" key="1">
    <citation type="submission" date="2025-08" db="UniProtKB">
        <authorList>
            <consortium name="RefSeq"/>
        </authorList>
    </citation>
    <scope>IDENTIFICATION</scope>
</reference>
<comment type="similarity">
    <text evidence="2">Belongs to the TMEM132 family.</text>
</comment>
<feature type="domain" description="Transmembrane protein TMEM132 cohesin-like" evidence="10">
    <location>
        <begin position="18"/>
        <end position="173"/>
    </location>
</feature>
<feature type="compositionally biased region" description="Polar residues" evidence="6">
    <location>
        <begin position="824"/>
        <end position="842"/>
    </location>
</feature>
<evidence type="ECO:0000256" key="2">
    <source>
        <dbReference type="ARBA" id="ARBA00006166"/>
    </source>
</evidence>
<proteinExistence type="inferred from homology"/>
<dbReference type="Pfam" id="PF23487">
    <property type="entry name" value="Ig_TMEM132_6th"/>
    <property type="match status" value="1"/>
</dbReference>
<evidence type="ECO:0000256" key="6">
    <source>
        <dbReference type="SAM" id="MobiDB-lite"/>
    </source>
</evidence>
<feature type="domain" description="Transmembrane protein TMEM132 sixth" evidence="12">
    <location>
        <begin position="415"/>
        <end position="540"/>
    </location>
</feature>
<dbReference type="GeneID" id="105894687"/>
<evidence type="ECO:0000313" key="13">
    <source>
        <dbReference type="Proteomes" id="UP000515152"/>
    </source>
</evidence>
<gene>
    <name evidence="14" type="primary">LOC105894687</name>
</gene>
<dbReference type="InterPro" id="IPR026307">
    <property type="entry name" value="TMEM132"/>
</dbReference>
<evidence type="ECO:0000259" key="9">
    <source>
        <dbReference type="Pfam" id="PF16070"/>
    </source>
</evidence>
<dbReference type="GO" id="GO:0016020">
    <property type="term" value="C:membrane"/>
    <property type="evidence" value="ECO:0007669"/>
    <property type="project" value="UniProtKB-SubCell"/>
</dbReference>
<comment type="subcellular location">
    <subcellularLocation>
        <location evidence="1">Membrane</location>
        <topology evidence="1">Single-pass type I membrane protein</topology>
    </subcellularLocation>
</comment>
<dbReference type="KEGG" id="char:105894687"/>
<accession>A0A6P8FT41</accession>
<keyword evidence="4 7" id="KW-1133">Transmembrane helix</keyword>
<dbReference type="Proteomes" id="UP000515152">
    <property type="component" value="Chromosome 7"/>
</dbReference>
<dbReference type="Pfam" id="PF15706">
    <property type="entry name" value="TMEM132_C"/>
    <property type="match status" value="1"/>
</dbReference>
<evidence type="ECO:0000259" key="10">
    <source>
        <dbReference type="Pfam" id="PF23039"/>
    </source>
</evidence>
<evidence type="ECO:0000256" key="7">
    <source>
        <dbReference type="SAM" id="Phobius"/>
    </source>
</evidence>
<sequence>MRRIGSVRLYQAPAQPQLAERKLDGNFVVLVPAEPIRHREAVSAFIATAPHSPVEAFTLRVKLKEGFAFLGARPSNPTLWMVSQDVRSEGHRVVTLHCRRKEVSYGQRVEAGWQRVLQVDLEVDAVPGVAAVVGTGGTAGTTGSHSISWQIEYPPGRGVMVEEDTHLQLAQRELGGIVPLAMETEILNTAVLNGKTVAIPVKVVTVGVDGMVTDVSDSVECHSTDEDIVKVSDRCDYVYVNGKEQRGRVRMTVNFTYSYLSAQLEMSVWVPRLPLQIELSDNELSQIKGWRIPIQTSNSQRSARDSDDDDEDERRGRSCTLQYQNAMLRVLTHFVAETAEARSQLTYMLGSDWQVDITGLVWDFLKVEDPRIVRLKEGRRLVGLDTGMTAIQVLSPLSDSILAERTVRVLDERVSITELGLQLVSGLSLSLQLSPGSNRAVLATATTQEELSSPKQEALISVWLQFSDGSASPLDLYDPGSFQLSAVSLDESVVQVQTPTRSHGGGGTAGSHRWPVITAQAEGQGLLLRAELSVPETCQRYKPRRATLASGACQVRVRFGPPEAAEDGGGAGGTPMNRPPQRRPPPMASASVHYGNSVSEAGDTVMRRFGTTTPSTTRTDILRRPGGDKLSDDGSLLPIDFADFPAQVDLPRGRNMDGEDDEGLGNEDLLQTPRGLSDLEIGMYALLGVFCLAILVFLINCVSYALKYPHKELGPDEGPEGGAAGPHAHDWVWLGSEGAELGLSPRDEDSSLGVMVMDSSLGALEEGSQLLNGGGGMGVPGLQKHVQGQVHRSPDASGAGGAGSGSKEVKGDSPTSKRKRVKFTTFSTVATERGSPTSESVGSGTGGDIQWVCQDVELNDSKELRNYMERLSDGVLRDVV</sequence>
<protein>
    <submittedName>
        <fullName evidence="14">Transmembrane protein 132C-like</fullName>
    </submittedName>
</protein>
<feature type="region of interest" description="Disordered" evidence="6">
    <location>
        <begin position="767"/>
        <end position="846"/>
    </location>
</feature>
<evidence type="ECO:0000256" key="3">
    <source>
        <dbReference type="ARBA" id="ARBA00022692"/>
    </source>
</evidence>
<evidence type="ECO:0000256" key="5">
    <source>
        <dbReference type="ARBA" id="ARBA00023136"/>
    </source>
</evidence>
<evidence type="ECO:0000256" key="4">
    <source>
        <dbReference type="ARBA" id="ARBA00022989"/>
    </source>
</evidence>
<feature type="domain" description="Transmembrane protein TMEM132 C-terminal" evidence="8">
    <location>
        <begin position="663"/>
        <end position="737"/>
    </location>
</feature>
<dbReference type="InterPro" id="IPR055424">
    <property type="entry name" value="Ig_TMEM132_6th"/>
</dbReference>
<evidence type="ECO:0000256" key="1">
    <source>
        <dbReference type="ARBA" id="ARBA00004479"/>
    </source>
</evidence>
<dbReference type="PANTHER" id="PTHR13388">
    <property type="entry name" value="DETONATOR, ISOFORM E"/>
    <property type="match status" value="1"/>
</dbReference>
<dbReference type="InterPro" id="IPR031436">
    <property type="entry name" value="TMEM132_C"/>
</dbReference>
<feature type="region of interest" description="Disordered" evidence="6">
    <location>
        <begin position="648"/>
        <end position="668"/>
    </location>
</feature>
<dbReference type="OrthoDB" id="10026202at2759"/>
<evidence type="ECO:0000259" key="8">
    <source>
        <dbReference type="Pfam" id="PF15706"/>
    </source>
</evidence>
<feature type="compositionally biased region" description="Low complexity" evidence="6">
    <location>
        <begin position="607"/>
        <end position="619"/>
    </location>
</feature>
<dbReference type="PANTHER" id="PTHR13388:SF4">
    <property type="entry name" value="TRANSMEMBRANE PROTEIN 132C"/>
    <property type="match status" value="1"/>
</dbReference>
<keyword evidence="5 7" id="KW-0472">Membrane</keyword>
<feature type="transmembrane region" description="Helical" evidence="7">
    <location>
        <begin position="681"/>
        <end position="706"/>
    </location>
</feature>
<dbReference type="InterPro" id="IPR031437">
    <property type="entry name" value="Ig_TMEM132_4th"/>
</dbReference>
<feature type="domain" description="Transmembrane protein TMEM132 fifth" evidence="11">
    <location>
        <begin position="276"/>
        <end position="414"/>
    </location>
</feature>
<evidence type="ECO:0000259" key="11">
    <source>
        <dbReference type="Pfam" id="PF23486"/>
    </source>
</evidence>
<feature type="compositionally biased region" description="Basic and acidic residues" evidence="6">
    <location>
        <begin position="620"/>
        <end position="632"/>
    </location>
</feature>
<evidence type="ECO:0000259" key="12">
    <source>
        <dbReference type="Pfam" id="PF23487"/>
    </source>
</evidence>
<feature type="region of interest" description="Disordered" evidence="6">
    <location>
        <begin position="297"/>
        <end position="316"/>
    </location>
</feature>
<dbReference type="Pfam" id="PF23039">
    <property type="entry name" value="TMEM132_3rd"/>
    <property type="match status" value="1"/>
</dbReference>
<dbReference type="Pfam" id="PF23486">
    <property type="entry name" value="Ig_TMEM132_5th"/>
    <property type="match status" value="1"/>
</dbReference>
<keyword evidence="13" id="KW-1185">Reference proteome</keyword>
<dbReference type="RefSeq" id="XP_031426676.2">
    <property type="nucleotide sequence ID" value="XM_031570816.2"/>
</dbReference>
<evidence type="ECO:0000313" key="14">
    <source>
        <dbReference type="RefSeq" id="XP_031426676.2"/>
    </source>
</evidence>
<dbReference type="AlphaFoldDB" id="A0A6P8FT41"/>
<organism evidence="13 14">
    <name type="scientific">Clupea harengus</name>
    <name type="common">Atlantic herring</name>
    <dbReference type="NCBI Taxonomy" id="7950"/>
    <lineage>
        <taxon>Eukaryota</taxon>
        <taxon>Metazoa</taxon>
        <taxon>Chordata</taxon>
        <taxon>Craniata</taxon>
        <taxon>Vertebrata</taxon>
        <taxon>Euteleostomi</taxon>
        <taxon>Actinopterygii</taxon>
        <taxon>Neopterygii</taxon>
        <taxon>Teleostei</taxon>
        <taxon>Clupei</taxon>
        <taxon>Clupeiformes</taxon>
        <taxon>Clupeoidei</taxon>
        <taxon>Clupeidae</taxon>
        <taxon>Clupea</taxon>
    </lineage>
</organism>
<dbReference type="InterPro" id="IPR055421">
    <property type="entry name" value="TMEM132_3rd"/>
</dbReference>
<dbReference type="Pfam" id="PF16070">
    <property type="entry name" value="Ig_TMEM132_4th"/>
    <property type="match status" value="1"/>
</dbReference>